<dbReference type="Proteomes" id="UP000199300">
    <property type="component" value="Unassembled WGS sequence"/>
</dbReference>
<proteinExistence type="predicted"/>
<dbReference type="OrthoDB" id="9774125at2"/>
<dbReference type="InterPro" id="IPR025275">
    <property type="entry name" value="DUF4015"/>
</dbReference>
<keyword evidence="3" id="KW-1185">Reference proteome</keyword>
<reference evidence="2 3" key="1">
    <citation type="submission" date="2016-10" db="EMBL/GenBank/DDBJ databases">
        <authorList>
            <person name="de Groot N.N."/>
        </authorList>
    </citation>
    <scope>NUCLEOTIDE SEQUENCE [LARGE SCALE GENOMIC DNA]</scope>
    <source>
        <strain evidence="2 3">CGMCC 1.10434</strain>
    </source>
</reference>
<sequence length="407" mass="46784">MYQHHSKQLFSIPILILCFLSIFSFFEVNASELESLKATDLQTKSVRFEVPEQVARLARFSFNSGYAFAYPDAVRGIYLTGHSVGGARFETLLELVNSTELNTMVIDIKDDHGYLTYKPEEDSPFSDIAQNYISDPQGMMEILEENNIYPIARIVVFKDSVLAKERPDLSFLENGEVWVNNRGEAFVNPYMKEVWEYNVEIAKLAAEMGFQDIQFDYVRYPEGFERRDEDLEYSLGDYEDMDMEGVQRRVEAVTNFVTYAREELEPYDVDVSVDIFGYAATVEETPGIGQNFSRISENVDVISSMIYPSHWTPYFDIDFPDREPYKLVDAYSKLENEILAALDNPPVSRPWIQDFSAPWLYSGPTFTYGVEEVEAQIRALNENGIDEFLLWNAGNTYTEGVDYTPLN</sequence>
<evidence type="ECO:0000259" key="1">
    <source>
        <dbReference type="Pfam" id="PF13200"/>
    </source>
</evidence>
<dbReference type="RefSeq" id="WP_091498378.1">
    <property type="nucleotide sequence ID" value="NZ_FODJ01000008.1"/>
</dbReference>
<organism evidence="2 3">
    <name type="scientific">Amphibacillus marinus</name>
    <dbReference type="NCBI Taxonomy" id="872970"/>
    <lineage>
        <taxon>Bacteria</taxon>
        <taxon>Bacillati</taxon>
        <taxon>Bacillota</taxon>
        <taxon>Bacilli</taxon>
        <taxon>Bacillales</taxon>
        <taxon>Bacillaceae</taxon>
        <taxon>Amphibacillus</taxon>
    </lineage>
</organism>
<dbReference type="SUPFAM" id="SSF51445">
    <property type="entry name" value="(Trans)glycosidases"/>
    <property type="match status" value="1"/>
</dbReference>
<dbReference type="Gene3D" id="3.20.20.80">
    <property type="entry name" value="Glycosidases"/>
    <property type="match status" value="1"/>
</dbReference>
<name>A0A1H8Q9I8_9BACI</name>
<gene>
    <name evidence="2" type="ORF">SAMN04488134_10885</name>
</gene>
<accession>A0A1H8Q9I8</accession>
<feature type="domain" description="DUF4015" evidence="1">
    <location>
        <begin position="76"/>
        <end position="397"/>
    </location>
</feature>
<evidence type="ECO:0000313" key="3">
    <source>
        <dbReference type="Proteomes" id="UP000199300"/>
    </source>
</evidence>
<evidence type="ECO:0000313" key="2">
    <source>
        <dbReference type="EMBL" id="SEO50716.1"/>
    </source>
</evidence>
<protein>
    <recommendedName>
        <fullName evidence="1">DUF4015 domain-containing protein</fullName>
    </recommendedName>
</protein>
<dbReference type="InterPro" id="IPR017853">
    <property type="entry name" value="GH"/>
</dbReference>
<dbReference type="STRING" id="872970.SAMN04488134_10885"/>
<dbReference type="EMBL" id="FODJ01000008">
    <property type="protein sequence ID" value="SEO50716.1"/>
    <property type="molecule type" value="Genomic_DNA"/>
</dbReference>
<dbReference type="Pfam" id="PF13200">
    <property type="entry name" value="DUF4015"/>
    <property type="match status" value="1"/>
</dbReference>
<dbReference type="AlphaFoldDB" id="A0A1H8Q9I8"/>